<dbReference type="SUPFAM" id="SSF53474">
    <property type="entry name" value="alpha/beta-Hydrolases"/>
    <property type="match status" value="1"/>
</dbReference>
<proteinExistence type="inferred from homology"/>
<evidence type="ECO:0000259" key="4">
    <source>
        <dbReference type="Pfam" id="PF00135"/>
    </source>
</evidence>
<evidence type="ECO:0000313" key="6">
    <source>
        <dbReference type="Proteomes" id="UP000191691"/>
    </source>
</evidence>
<dbReference type="GO" id="GO:0017000">
    <property type="term" value="P:antibiotic biosynthetic process"/>
    <property type="evidence" value="ECO:0007669"/>
    <property type="project" value="UniProtKB-ARBA"/>
</dbReference>
<accession>A0A1V6WY12</accession>
<dbReference type="EC" id="3.1.1.-" evidence="3"/>
<evidence type="ECO:0000313" key="5">
    <source>
        <dbReference type="EMBL" id="OQE67759.1"/>
    </source>
</evidence>
<dbReference type="Pfam" id="PF00135">
    <property type="entry name" value="COesterase"/>
    <property type="match status" value="1"/>
</dbReference>
<name>A0A1V6WY12_PENNA</name>
<evidence type="ECO:0000256" key="3">
    <source>
        <dbReference type="RuleBase" id="RU361235"/>
    </source>
</evidence>
<gene>
    <name evidence="5" type="ORF">PENNAL_c0162G07391</name>
</gene>
<evidence type="ECO:0000256" key="2">
    <source>
        <dbReference type="ARBA" id="ARBA00022801"/>
    </source>
</evidence>
<dbReference type="Gene3D" id="3.40.50.1820">
    <property type="entry name" value="alpha/beta hydrolase"/>
    <property type="match status" value="1"/>
</dbReference>
<keyword evidence="6" id="KW-1185">Reference proteome</keyword>
<dbReference type="InterPro" id="IPR029058">
    <property type="entry name" value="AB_hydrolase_fold"/>
</dbReference>
<dbReference type="GO" id="GO:0072330">
    <property type="term" value="P:monocarboxylic acid biosynthetic process"/>
    <property type="evidence" value="ECO:0007669"/>
    <property type="project" value="UniProtKB-ARBA"/>
</dbReference>
<organism evidence="5 6">
    <name type="scientific">Penicillium nalgiovense</name>
    <dbReference type="NCBI Taxonomy" id="60175"/>
    <lineage>
        <taxon>Eukaryota</taxon>
        <taxon>Fungi</taxon>
        <taxon>Dikarya</taxon>
        <taxon>Ascomycota</taxon>
        <taxon>Pezizomycotina</taxon>
        <taxon>Eurotiomycetes</taxon>
        <taxon>Eurotiomycetidae</taxon>
        <taxon>Eurotiales</taxon>
        <taxon>Aspergillaceae</taxon>
        <taxon>Penicillium</taxon>
    </lineage>
</organism>
<dbReference type="STRING" id="60175.A0A1V6WY12"/>
<reference evidence="6" key="1">
    <citation type="journal article" date="2017" name="Nat. Microbiol.">
        <title>Global analysis of biosynthetic gene clusters reveals vast potential of secondary metabolite production in Penicillium species.</title>
        <authorList>
            <person name="Nielsen J.C."/>
            <person name="Grijseels S."/>
            <person name="Prigent S."/>
            <person name="Ji B."/>
            <person name="Dainat J."/>
            <person name="Nielsen K.F."/>
            <person name="Frisvad J.C."/>
            <person name="Workman M."/>
            <person name="Nielsen J."/>
        </authorList>
    </citation>
    <scope>NUCLEOTIDE SEQUENCE [LARGE SCALE GENOMIC DNA]</scope>
    <source>
        <strain evidence="6">IBT 13039</strain>
    </source>
</reference>
<dbReference type="OMA" id="HNIIPRE"/>
<feature type="signal peptide" evidence="3">
    <location>
        <begin position="1"/>
        <end position="22"/>
    </location>
</feature>
<keyword evidence="2 3" id="KW-0378">Hydrolase</keyword>
<comment type="caution">
    <text evidence="5">The sequence shown here is derived from an EMBL/GenBank/DDBJ whole genome shotgun (WGS) entry which is preliminary data.</text>
</comment>
<dbReference type="GO" id="GO:0016787">
    <property type="term" value="F:hydrolase activity"/>
    <property type="evidence" value="ECO:0007669"/>
    <property type="project" value="UniProtKB-KW"/>
</dbReference>
<feature type="domain" description="Carboxylesterase type B" evidence="4">
    <location>
        <begin position="27"/>
        <end position="499"/>
    </location>
</feature>
<keyword evidence="3" id="KW-0732">Signal</keyword>
<comment type="similarity">
    <text evidence="1 3">Belongs to the type-B carboxylesterase/lipase family.</text>
</comment>
<dbReference type="InterPro" id="IPR019826">
    <property type="entry name" value="Carboxylesterase_B_AS"/>
</dbReference>
<feature type="chain" id="PRO_5011825241" description="Carboxylic ester hydrolase" evidence="3">
    <location>
        <begin position="23"/>
        <end position="532"/>
    </location>
</feature>
<dbReference type="Proteomes" id="UP000191691">
    <property type="component" value="Unassembled WGS sequence"/>
</dbReference>
<dbReference type="AlphaFoldDB" id="A0A1V6WY12"/>
<evidence type="ECO:0000256" key="1">
    <source>
        <dbReference type="ARBA" id="ARBA00005964"/>
    </source>
</evidence>
<protein>
    <recommendedName>
        <fullName evidence="3">Carboxylic ester hydrolase</fullName>
        <ecNumber evidence="3">3.1.1.-</ecNumber>
    </recommendedName>
</protein>
<dbReference type="PROSITE" id="PS00122">
    <property type="entry name" value="CARBOXYLESTERASE_B_1"/>
    <property type="match status" value="1"/>
</dbReference>
<dbReference type="PANTHER" id="PTHR11559">
    <property type="entry name" value="CARBOXYLESTERASE"/>
    <property type="match status" value="1"/>
</dbReference>
<dbReference type="InterPro" id="IPR050309">
    <property type="entry name" value="Type-B_Carboxylest/Lipase"/>
</dbReference>
<dbReference type="InterPro" id="IPR002018">
    <property type="entry name" value="CarbesteraseB"/>
</dbReference>
<sequence>MALSYRSMALAALLSQASSSSAALYDQVIQTQFGPVQGYAAFDSEPGGNLTNWQDITVWKGIPFAASTAGQNRWKAPQPASPWNGTLDAKEYGDICPSSSSSPEYTISEDCLNLNIWSGAKSPKAKLPVVMWSYPAYSTAADHLFDGGGMADKGVVYVNYNYRTGALGWLAHPELSEEVQASTGHNSSGNWGMLDQFEALKWIHANIESFGGDPDRITVMGQSAGSAATQHILNSPLAKGLIVGAIIESGVRDPHDPLCSSLAENYRTLDFALNQGAEYFESKNVSSVAEARETSYENFVDNSQFSFGDTSTDWVWTATLDYYAMPDTYLNTLRNGAGNDVPVLTGNTRDESGATYGLNITVAEYLADLNETYSGDFVEKFLALYPAANDSQASVSENLQFTERSMVGTWLWASMWRKSASSPIYTYLWDHAPPGQDQGAYHESEINYVLNNLYGTDSPWEDDDYEIAATINAYWVNFIKTGNPNGKGLPHWPQTTEKQVTQHVGDGWGSMPIATKAQVQLFKEWFNTLSSW</sequence>
<dbReference type="EMBL" id="MOOB01000162">
    <property type="protein sequence ID" value="OQE67759.1"/>
    <property type="molecule type" value="Genomic_DNA"/>
</dbReference>